<protein>
    <submittedName>
        <fullName evidence="1">Uncharacterized protein</fullName>
    </submittedName>
</protein>
<organism evidence="1 2">
    <name type="scientific">Halobacillus dabanensis</name>
    <dbReference type="NCBI Taxonomy" id="240302"/>
    <lineage>
        <taxon>Bacteria</taxon>
        <taxon>Bacillati</taxon>
        <taxon>Bacillota</taxon>
        <taxon>Bacilli</taxon>
        <taxon>Bacillales</taxon>
        <taxon>Bacillaceae</taxon>
        <taxon>Halobacillus</taxon>
    </lineage>
</organism>
<dbReference type="RefSeq" id="WP_075035249.1">
    <property type="nucleotide sequence ID" value="NZ_FOSB01000002.1"/>
</dbReference>
<reference evidence="2" key="1">
    <citation type="submission" date="2016-10" db="EMBL/GenBank/DDBJ databases">
        <authorList>
            <person name="Varghese N."/>
            <person name="Submissions S."/>
        </authorList>
    </citation>
    <scope>NUCLEOTIDE SEQUENCE [LARGE SCALE GENOMIC DNA]</scope>
    <source>
        <strain evidence="2">CGMCC 1.3704</strain>
    </source>
</reference>
<accession>A0A1I3RA38</accession>
<dbReference type="EMBL" id="FOSB01000002">
    <property type="protein sequence ID" value="SFJ43178.1"/>
    <property type="molecule type" value="Genomic_DNA"/>
</dbReference>
<sequence>MENHQIEYQQGEYIKSNTPVEARSLSVYAEIPLRIVQKDKGGNHLYSSDIVFAENKNRILTLNEETKHIDVIALESGRSIYPITVSNY</sequence>
<dbReference type="Proteomes" id="UP000183557">
    <property type="component" value="Unassembled WGS sequence"/>
</dbReference>
<evidence type="ECO:0000313" key="2">
    <source>
        <dbReference type="Proteomes" id="UP000183557"/>
    </source>
</evidence>
<proteinExistence type="predicted"/>
<dbReference type="AlphaFoldDB" id="A0A1I3RA38"/>
<gene>
    <name evidence="1" type="ORF">SAMN04487936_102144</name>
</gene>
<name>A0A1I3RA38_HALDA</name>
<keyword evidence="2" id="KW-1185">Reference proteome</keyword>
<evidence type="ECO:0000313" key="1">
    <source>
        <dbReference type="EMBL" id="SFJ43178.1"/>
    </source>
</evidence>